<proteinExistence type="predicted"/>
<comment type="subcellular location">
    <subcellularLocation>
        <location evidence="2">Cytoplasm</location>
    </subcellularLocation>
    <subcellularLocation>
        <location evidence="1">Membrane</location>
    </subcellularLocation>
</comment>
<dbReference type="InterPro" id="IPR051165">
    <property type="entry name" value="Multifunctional_ANK_Repeat"/>
</dbReference>
<feature type="domain" description="ZU5" evidence="8">
    <location>
        <begin position="65"/>
        <end position="220"/>
    </location>
</feature>
<evidence type="ECO:0000256" key="3">
    <source>
        <dbReference type="ARBA" id="ARBA00022490"/>
    </source>
</evidence>
<dbReference type="Gene3D" id="2.60.40.2660">
    <property type="match status" value="1"/>
</dbReference>
<feature type="non-terminal residue" evidence="9">
    <location>
        <position position="1"/>
    </location>
</feature>
<dbReference type="InterPro" id="IPR000906">
    <property type="entry name" value="ZU5_dom"/>
</dbReference>
<organism evidence="9 10">
    <name type="scientific">Ophiophagus hannah</name>
    <name type="common">King cobra</name>
    <name type="synonym">Naja hannah</name>
    <dbReference type="NCBI Taxonomy" id="8665"/>
    <lineage>
        <taxon>Eukaryota</taxon>
        <taxon>Metazoa</taxon>
        <taxon>Chordata</taxon>
        <taxon>Craniata</taxon>
        <taxon>Vertebrata</taxon>
        <taxon>Euteleostomi</taxon>
        <taxon>Lepidosauria</taxon>
        <taxon>Squamata</taxon>
        <taxon>Bifurcata</taxon>
        <taxon>Unidentata</taxon>
        <taxon>Episquamata</taxon>
        <taxon>Toxicofera</taxon>
        <taxon>Serpentes</taxon>
        <taxon>Colubroidea</taxon>
        <taxon>Elapidae</taxon>
        <taxon>Elapinae</taxon>
        <taxon>Ophiophagus</taxon>
    </lineage>
</organism>
<keyword evidence="5" id="KW-0040">ANK repeat</keyword>
<feature type="region of interest" description="Disordered" evidence="7">
    <location>
        <begin position="26"/>
        <end position="55"/>
    </location>
</feature>
<dbReference type="PROSITE" id="PS51145">
    <property type="entry name" value="ZU5"/>
    <property type="match status" value="2"/>
</dbReference>
<dbReference type="Proteomes" id="UP000018936">
    <property type="component" value="Unassembled WGS sequence"/>
</dbReference>
<feature type="compositionally biased region" description="Polar residues" evidence="7">
    <location>
        <begin position="42"/>
        <end position="55"/>
    </location>
</feature>
<dbReference type="FunFam" id="2.60.40.2660:FF:000002">
    <property type="entry name" value="Ankyrin-1 isoform B"/>
    <property type="match status" value="1"/>
</dbReference>
<name>V8NPT8_OPHHA</name>
<keyword evidence="6" id="KW-0472">Membrane</keyword>
<evidence type="ECO:0000256" key="5">
    <source>
        <dbReference type="ARBA" id="ARBA00023043"/>
    </source>
</evidence>
<evidence type="ECO:0000313" key="9">
    <source>
        <dbReference type="EMBL" id="ETE64299.1"/>
    </source>
</evidence>
<gene>
    <name evidence="9" type="primary">Ank1</name>
    <name evidence="9" type="ORF">L345_09936</name>
</gene>
<keyword evidence="4" id="KW-0677">Repeat</keyword>
<dbReference type="InterPro" id="IPR040745">
    <property type="entry name" value="Ankyrin_UPA"/>
</dbReference>
<sequence>LQHRREESPAIPRIPCVTPETVLIQAEEPEQPSKEFDEESLIPSSPATETSDNISPVASPVHTGFLVSFMVDARGGSMRGSRHNGLRVIIPPRTCAAPTRITCRLVKPQKLTAPPPLAEEEGLASRIIALGPAGAQFLSPVIVEIPHFASHGRGDRELVVLRSENGSVWKEHRSHYAESYLDQVLNGMDEELESLEELEKKRICRIITTDFPLYFVVMSRVCQNCELIGPEGGCLQSSLVPMVQATFPETAVTKKVKLALQAQPVPDELVTKLLGNQATFSPIVTVEPRRRKFHRPIGLRIPLPPSWRESPRDSGEGDTTSLRLLCSVIGGTAPAQWEDITGTTKLLYANECANFTTNVSARFWLADCPRTAEAVHFATLLYKELAAVPYMAKFVVFAKMNDGREGRLRCYCMTDDKVDKTLEQHENFTEVARSRDIEVAEGMPLHMELSGNLLPIKKAAQQRSFLFQSFHENRLIIPVKVRDSSREASGSLSFLRKPMKYEELQHVLCHLNVTMPPCSKTSGSEERRRTLTPLALRERYSLLSDSTLGSLNSTEKDKTNMKLAVIAEHLGLSWAGKYHWGQGGEPKPCEMADVDH</sequence>
<protein>
    <submittedName>
        <fullName evidence="9">Ankyrin-1</fullName>
    </submittedName>
</protein>
<evidence type="ECO:0000259" key="8">
    <source>
        <dbReference type="PROSITE" id="PS51145"/>
    </source>
</evidence>
<dbReference type="SMART" id="SM00218">
    <property type="entry name" value="ZU5"/>
    <property type="match status" value="1"/>
</dbReference>
<accession>V8NPT8</accession>
<comment type="caution">
    <text evidence="9">The sequence shown here is derived from an EMBL/GenBank/DDBJ whole genome shotgun (WGS) entry which is preliminary data.</text>
</comment>
<dbReference type="PANTHER" id="PTHR24123:SF71">
    <property type="entry name" value="ANKYRIN 1, ERYTHROCYTIC A ISOFORM X1"/>
    <property type="match status" value="1"/>
</dbReference>
<feature type="domain" description="ZU5" evidence="8">
    <location>
        <begin position="222"/>
        <end position="368"/>
    </location>
</feature>
<feature type="non-terminal residue" evidence="9">
    <location>
        <position position="596"/>
    </location>
</feature>
<dbReference type="GO" id="GO:0016020">
    <property type="term" value="C:membrane"/>
    <property type="evidence" value="ECO:0007669"/>
    <property type="project" value="UniProtKB-SubCell"/>
</dbReference>
<dbReference type="FunFam" id="2.60.220.30:FF:000002">
    <property type="entry name" value="Ankyrin-3 isoform 2"/>
    <property type="match status" value="1"/>
</dbReference>
<dbReference type="Pfam" id="PF00791">
    <property type="entry name" value="ZU5"/>
    <property type="match status" value="1"/>
</dbReference>
<dbReference type="Gene3D" id="2.60.220.30">
    <property type="match status" value="2"/>
</dbReference>
<evidence type="ECO:0000256" key="2">
    <source>
        <dbReference type="ARBA" id="ARBA00004496"/>
    </source>
</evidence>
<dbReference type="EMBL" id="AZIM01002312">
    <property type="protein sequence ID" value="ETE64299.1"/>
    <property type="molecule type" value="Genomic_DNA"/>
</dbReference>
<reference evidence="9 10" key="1">
    <citation type="journal article" date="2013" name="Proc. Natl. Acad. Sci. U.S.A.">
        <title>The king cobra genome reveals dynamic gene evolution and adaptation in the snake venom system.</title>
        <authorList>
            <person name="Vonk F.J."/>
            <person name="Casewell N.R."/>
            <person name="Henkel C.V."/>
            <person name="Heimberg A.M."/>
            <person name="Jansen H.J."/>
            <person name="McCleary R.J."/>
            <person name="Kerkkamp H.M."/>
            <person name="Vos R.A."/>
            <person name="Guerreiro I."/>
            <person name="Calvete J.J."/>
            <person name="Wuster W."/>
            <person name="Woods A.E."/>
            <person name="Logan J.M."/>
            <person name="Harrison R.A."/>
            <person name="Castoe T.A."/>
            <person name="de Koning A.P."/>
            <person name="Pollock D.D."/>
            <person name="Yandell M."/>
            <person name="Calderon D."/>
            <person name="Renjifo C."/>
            <person name="Currier R.B."/>
            <person name="Salgado D."/>
            <person name="Pla D."/>
            <person name="Sanz L."/>
            <person name="Hyder A.S."/>
            <person name="Ribeiro J.M."/>
            <person name="Arntzen J.W."/>
            <person name="van den Thillart G.E."/>
            <person name="Boetzer M."/>
            <person name="Pirovano W."/>
            <person name="Dirks R.P."/>
            <person name="Spaink H.P."/>
            <person name="Duboule D."/>
            <person name="McGlinn E."/>
            <person name="Kini R.M."/>
            <person name="Richardson M.K."/>
        </authorList>
    </citation>
    <scope>NUCLEOTIDE SEQUENCE</scope>
    <source>
        <tissue evidence="9">Blood</tissue>
    </source>
</reference>
<dbReference type="GO" id="GO:0005737">
    <property type="term" value="C:cytoplasm"/>
    <property type="evidence" value="ECO:0007669"/>
    <property type="project" value="UniProtKB-SubCell"/>
</dbReference>
<keyword evidence="3" id="KW-0963">Cytoplasm</keyword>
<evidence type="ECO:0000256" key="7">
    <source>
        <dbReference type="SAM" id="MobiDB-lite"/>
    </source>
</evidence>
<dbReference type="FunFam" id="2.60.220.30:FF:000001">
    <property type="entry name" value="Ankyrin-3 isoform 2"/>
    <property type="match status" value="1"/>
</dbReference>
<evidence type="ECO:0000256" key="6">
    <source>
        <dbReference type="ARBA" id="ARBA00023136"/>
    </source>
</evidence>
<keyword evidence="10" id="KW-1185">Reference proteome</keyword>
<evidence type="ECO:0000256" key="4">
    <source>
        <dbReference type="ARBA" id="ARBA00022737"/>
    </source>
</evidence>
<dbReference type="Pfam" id="PF17809">
    <property type="entry name" value="UPA_2"/>
    <property type="match status" value="1"/>
</dbReference>
<dbReference type="AlphaFoldDB" id="V8NPT8"/>
<dbReference type="OrthoDB" id="20872at2759"/>
<evidence type="ECO:0000313" key="10">
    <source>
        <dbReference type="Proteomes" id="UP000018936"/>
    </source>
</evidence>
<dbReference type="PANTHER" id="PTHR24123">
    <property type="entry name" value="ANKYRIN REPEAT-CONTAINING"/>
    <property type="match status" value="1"/>
</dbReference>
<evidence type="ECO:0000256" key="1">
    <source>
        <dbReference type="ARBA" id="ARBA00004370"/>
    </source>
</evidence>